<dbReference type="Pfam" id="PF12698">
    <property type="entry name" value="ABC2_membrane_3"/>
    <property type="match status" value="1"/>
</dbReference>
<proteinExistence type="predicted"/>
<reference evidence="7" key="2">
    <citation type="journal article" date="2021" name="PeerJ">
        <title>Extensive microbial diversity within the chicken gut microbiome revealed by metagenomics and culture.</title>
        <authorList>
            <person name="Gilroy R."/>
            <person name="Ravi A."/>
            <person name="Getino M."/>
            <person name="Pursley I."/>
            <person name="Horton D.L."/>
            <person name="Alikhan N.F."/>
            <person name="Baker D."/>
            <person name="Gharbi K."/>
            <person name="Hall N."/>
            <person name="Watson M."/>
            <person name="Adriaenssens E.M."/>
            <person name="Foster-Nyarko E."/>
            <person name="Jarju S."/>
            <person name="Secka A."/>
            <person name="Antonio M."/>
            <person name="Oren A."/>
            <person name="Chaudhuri R.R."/>
            <person name="La Ragione R."/>
            <person name="Hildebrand F."/>
            <person name="Pallen M.J."/>
        </authorList>
    </citation>
    <scope>NUCLEOTIDE SEQUENCE</scope>
    <source>
        <strain evidence="7">ChiHcec3-6078</strain>
    </source>
</reference>
<dbReference type="Proteomes" id="UP000824090">
    <property type="component" value="Unassembled WGS sequence"/>
</dbReference>
<evidence type="ECO:0000256" key="3">
    <source>
        <dbReference type="ARBA" id="ARBA00022989"/>
    </source>
</evidence>
<reference evidence="7" key="1">
    <citation type="submission" date="2020-10" db="EMBL/GenBank/DDBJ databases">
        <authorList>
            <person name="Gilroy R."/>
        </authorList>
    </citation>
    <scope>NUCLEOTIDE SEQUENCE</scope>
    <source>
        <strain evidence="7">ChiHcec3-6078</strain>
    </source>
</reference>
<keyword evidence="4 5" id="KW-0472">Membrane</keyword>
<evidence type="ECO:0000313" key="8">
    <source>
        <dbReference type="Proteomes" id="UP000824090"/>
    </source>
</evidence>
<feature type="transmembrane region" description="Helical" evidence="5">
    <location>
        <begin position="104"/>
        <end position="124"/>
    </location>
</feature>
<dbReference type="GO" id="GO:0016020">
    <property type="term" value="C:membrane"/>
    <property type="evidence" value="ECO:0007669"/>
    <property type="project" value="UniProtKB-SubCell"/>
</dbReference>
<sequence length="249" mass="27100">MKAVHWNKVAAIMDTKTRAFFGKNCIIMPIFAVGFTLIMRFLYESIMTGEMIPEGFANGYALAMGLVMSICMIGIYCPALLLAEEKEKNTLRVLMTSSVNGLEFFLGSVIPVFLATVIVNFLLIPVSGYTVSGGDLAAFGVSTVLASLISCLVGMVLGIFAKNQVSAGTVITPVLMVFMLIPMFADMIESLEEISRFIFTGIVMDMMMNIVEGREELVSPLGIGVMAAEAVAAAMLFMILYRRNGYEKE</sequence>
<organism evidence="7 8">
    <name type="scientific">Candidatus Allocopromorpha excrementigallinarum</name>
    <dbReference type="NCBI Taxonomy" id="2840742"/>
    <lineage>
        <taxon>Bacteria</taxon>
        <taxon>Bacillati</taxon>
        <taxon>Bacillota</taxon>
        <taxon>Clostridia</taxon>
        <taxon>Eubacteriales</taxon>
        <taxon>Eubacteriaceae</taxon>
        <taxon>Eubacteriaceae incertae sedis</taxon>
        <taxon>Candidatus Allocopromorpha</taxon>
    </lineage>
</organism>
<evidence type="ECO:0000259" key="6">
    <source>
        <dbReference type="Pfam" id="PF12698"/>
    </source>
</evidence>
<dbReference type="EMBL" id="DVMP01000121">
    <property type="protein sequence ID" value="HIU26128.1"/>
    <property type="molecule type" value="Genomic_DNA"/>
</dbReference>
<evidence type="ECO:0000256" key="5">
    <source>
        <dbReference type="SAM" id="Phobius"/>
    </source>
</evidence>
<keyword evidence="2 5" id="KW-0812">Transmembrane</keyword>
<feature type="domain" description="ABC-2 type transporter transmembrane" evidence="6">
    <location>
        <begin position="54"/>
        <end position="237"/>
    </location>
</feature>
<evidence type="ECO:0000256" key="4">
    <source>
        <dbReference type="ARBA" id="ARBA00023136"/>
    </source>
</evidence>
<name>A0A9D1I0R2_9FIRM</name>
<dbReference type="AlphaFoldDB" id="A0A9D1I0R2"/>
<comment type="caution">
    <text evidence="7">The sequence shown here is derived from an EMBL/GenBank/DDBJ whole genome shotgun (WGS) entry which is preliminary data.</text>
</comment>
<feature type="transmembrane region" description="Helical" evidence="5">
    <location>
        <begin position="167"/>
        <end position="185"/>
    </location>
</feature>
<evidence type="ECO:0000256" key="1">
    <source>
        <dbReference type="ARBA" id="ARBA00004141"/>
    </source>
</evidence>
<feature type="transmembrane region" description="Helical" evidence="5">
    <location>
        <begin position="136"/>
        <end position="160"/>
    </location>
</feature>
<comment type="subcellular location">
    <subcellularLocation>
        <location evidence="1">Membrane</location>
        <topology evidence="1">Multi-pass membrane protein</topology>
    </subcellularLocation>
</comment>
<evidence type="ECO:0000313" key="7">
    <source>
        <dbReference type="EMBL" id="HIU26128.1"/>
    </source>
</evidence>
<dbReference type="GO" id="GO:0140359">
    <property type="term" value="F:ABC-type transporter activity"/>
    <property type="evidence" value="ECO:0007669"/>
    <property type="project" value="InterPro"/>
</dbReference>
<dbReference type="InterPro" id="IPR013525">
    <property type="entry name" value="ABC2_TM"/>
</dbReference>
<accession>A0A9D1I0R2</accession>
<feature type="transmembrane region" description="Helical" evidence="5">
    <location>
        <begin position="63"/>
        <end position="83"/>
    </location>
</feature>
<gene>
    <name evidence="7" type="ORF">IAC50_06530</name>
</gene>
<keyword evidence="3 5" id="KW-1133">Transmembrane helix</keyword>
<feature type="transmembrane region" description="Helical" evidence="5">
    <location>
        <begin position="21"/>
        <end position="43"/>
    </location>
</feature>
<evidence type="ECO:0000256" key="2">
    <source>
        <dbReference type="ARBA" id="ARBA00022692"/>
    </source>
</evidence>
<feature type="transmembrane region" description="Helical" evidence="5">
    <location>
        <begin position="217"/>
        <end position="241"/>
    </location>
</feature>
<protein>
    <submittedName>
        <fullName evidence="7">ABC transporter permease</fullName>
    </submittedName>
</protein>